<dbReference type="GO" id="GO:0009986">
    <property type="term" value="C:cell surface"/>
    <property type="evidence" value="ECO:0007669"/>
    <property type="project" value="TreeGrafter"/>
</dbReference>
<dbReference type="RefSeq" id="WP_163966410.1">
    <property type="nucleotide sequence ID" value="NZ_JAAGNX010000003.1"/>
</dbReference>
<dbReference type="InterPro" id="IPR001547">
    <property type="entry name" value="Glyco_hydro_5"/>
</dbReference>
<sequence>MKPNNPPTFQHGVNVSHYLSQIGNKQFADPEYFGRKDMEWIANRGYDHIRLPLDGPLLFDEAGEILWHRLKAVDGVLALAREFELGVILDMHKLLGSDFAFNPDNRLFTSPELQQQAIRLWTGIAARYVEIGPELRFELLNEPVAKDPADLTTFYQSLIPAIRAVSPERTLIVCSNEWASFKTVRHLEPILAFDNIIVGVHYYEPHVFTHQSASWVGYGDPDFPPIEFPGKVPDLKAFVNSDHYAYSIEGDKLDASMVVNDFKELIEWAEESGAALHLGEFGVYNKAPDASLKNWYKVVLEQCESHRIGWAVWDYQGAFAVRDRRTGKPTVVQQIIDRILD</sequence>
<dbReference type="GO" id="GO:0030245">
    <property type="term" value="P:cellulose catabolic process"/>
    <property type="evidence" value="ECO:0007669"/>
    <property type="project" value="UniProtKB-KW"/>
</dbReference>
<comment type="similarity">
    <text evidence="1 7">Belongs to the glycosyl hydrolase 5 (cellulase A) family.</text>
</comment>
<proteinExistence type="inferred from homology"/>
<evidence type="ECO:0000256" key="7">
    <source>
        <dbReference type="RuleBase" id="RU361153"/>
    </source>
</evidence>
<feature type="domain" description="Glycoside hydrolase family 5" evidence="8">
    <location>
        <begin position="38"/>
        <end position="316"/>
    </location>
</feature>
<keyword evidence="6" id="KW-0624">Polysaccharide degradation</keyword>
<evidence type="ECO:0000313" key="9">
    <source>
        <dbReference type="EMBL" id="NDV63201.1"/>
    </source>
</evidence>
<keyword evidence="4" id="KW-0119">Carbohydrate metabolism</keyword>
<dbReference type="InterPro" id="IPR050386">
    <property type="entry name" value="Glycosyl_hydrolase_5"/>
</dbReference>
<dbReference type="PANTHER" id="PTHR31297:SF41">
    <property type="entry name" value="ENDOGLUCANASE, PUTATIVE (AFU_ORTHOLOGUE AFUA_5G01830)-RELATED"/>
    <property type="match status" value="1"/>
</dbReference>
<keyword evidence="5 7" id="KW-0326">Glycosidase</keyword>
<dbReference type="AlphaFoldDB" id="A0A6B2M2F8"/>
<evidence type="ECO:0000256" key="2">
    <source>
        <dbReference type="ARBA" id="ARBA00022801"/>
    </source>
</evidence>
<accession>A0A6B2M2F8</accession>
<dbReference type="Pfam" id="PF00150">
    <property type="entry name" value="Cellulase"/>
    <property type="match status" value="1"/>
</dbReference>
<evidence type="ECO:0000313" key="10">
    <source>
        <dbReference type="Proteomes" id="UP000478417"/>
    </source>
</evidence>
<reference evidence="9 10" key="1">
    <citation type="submission" date="2020-02" db="EMBL/GenBank/DDBJ databases">
        <title>Albibacoteraceae fam. nov., the first described family within the subdivision 4 Verrucomicrobia.</title>
        <authorList>
            <person name="Xi F."/>
        </authorList>
    </citation>
    <scope>NUCLEOTIDE SEQUENCE [LARGE SCALE GENOMIC DNA]</scope>
    <source>
        <strain evidence="9 10">CK1056</strain>
    </source>
</reference>
<protein>
    <submittedName>
        <fullName evidence="9">Glycoside hydrolase family 5 protein</fullName>
    </submittedName>
</protein>
<evidence type="ECO:0000256" key="1">
    <source>
        <dbReference type="ARBA" id="ARBA00005641"/>
    </source>
</evidence>
<evidence type="ECO:0000256" key="6">
    <source>
        <dbReference type="ARBA" id="ARBA00023326"/>
    </source>
</evidence>
<dbReference type="SUPFAM" id="SSF51445">
    <property type="entry name" value="(Trans)glycosidases"/>
    <property type="match status" value="1"/>
</dbReference>
<dbReference type="GO" id="GO:0005576">
    <property type="term" value="C:extracellular region"/>
    <property type="evidence" value="ECO:0007669"/>
    <property type="project" value="TreeGrafter"/>
</dbReference>
<comment type="caution">
    <text evidence="9">The sequence shown here is derived from an EMBL/GenBank/DDBJ whole genome shotgun (WGS) entry which is preliminary data.</text>
</comment>
<dbReference type="Proteomes" id="UP000478417">
    <property type="component" value="Unassembled WGS sequence"/>
</dbReference>
<dbReference type="PANTHER" id="PTHR31297">
    <property type="entry name" value="GLUCAN ENDO-1,6-BETA-GLUCOSIDASE B"/>
    <property type="match status" value="1"/>
</dbReference>
<gene>
    <name evidence="9" type="ORF">G0Q06_12115</name>
</gene>
<name>A0A6B2M2F8_9BACT</name>
<dbReference type="EMBL" id="JAAGNX010000003">
    <property type="protein sequence ID" value="NDV63201.1"/>
    <property type="molecule type" value="Genomic_DNA"/>
</dbReference>
<dbReference type="GO" id="GO:0008422">
    <property type="term" value="F:beta-glucosidase activity"/>
    <property type="evidence" value="ECO:0007669"/>
    <property type="project" value="TreeGrafter"/>
</dbReference>
<dbReference type="Gene3D" id="3.20.20.80">
    <property type="entry name" value="Glycosidases"/>
    <property type="match status" value="1"/>
</dbReference>
<keyword evidence="3" id="KW-0136">Cellulose degradation</keyword>
<evidence type="ECO:0000256" key="3">
    <source>
        <dbReference type="ARBA" id="ARBA00023001"/>
    </source>
</evidence>
<evidence type="ECO:0000256" key="4">
    <source>
        <dbReference type="ARBA" id="ARBA00023277"/>
    </source>
</evidence>
<keyword evidence="10" id="KW-1185">Reference proteome</keyword>
<dbReference type="InterPro" id="IPR017853">
    <property type="entry name" value="GH"/>
</dbReference>
<organism evidence="9 10">
    <name type="scientific">Oceanipulchritudo coccoides</name>
    <dbReference type="NCBI Taxonomy" id="2706888"/>
    <lineage>
        <taxon>Bacteria</taxon>
        <taxon>Pseudomonadati</taxon>
        <taxon>Verrucomicrobiota</taxon>
        <taxon>Opitutia</taxon>
        <taxon>Puniceicoccales</taxon>
        <taxon>Oceanipulchritudinaceae</taxon>
        <taxon>Oceanipulchritudo</taxon>
    </lineage>
</organism>
<evidence type="ECO:0000256" key="5">
    <source>
        <dbReference type="ARBA" id="ARBA00023295"/>
    </source>
</evidence>
<keyword evidence="2 7" id="KW-0378">Hydrolase</keyword>
<evidence type="ECO:0000259" key="8">
    <source>
        <dbReference type="Pfam" id="PF00150"/>
    </source>
</evidence>